<dbReference type="PANTHER" id="PTHR28156:SF1">
    <property type="entry name" value="FAS1 DOMAIN-CONTAINING PROTEIN YDR262W"/>
    <property type="match status" value="1"/>
</dbReference>
<dbReference type="GeneID" id="70233466"/>
<feature type="domain" description="FAS1" evidence="2">
    <location>
        <begin position="153"/>
        <end position="305"/>
    </location>
</feature>
<dbReference type="AlphaFoldDB" id="A0A9P8PCB7"/>
<keyword evidence="1" id="KW-0732">Signal</keyword>
<evidence type="ECO:0000259" key="2">
    <source>
        <dbReference type="PROSITE" id="PS50213"/>
    </source>
</evidence>
<dbReference type="InterPro" id="IPR040200">
    <property type="entry name" value="Mug57-like"/>
</dbReference>
<evidence type="ECO:0000313" key="3">
    <source>
        <dbReference type="EMBL" id="KAH3669377.1"/>
    </source>
</evidence>
<dbReference type="InterPro" id="IPR000782">
    <property type="entry name" value="FAS1_domain"/>
</dbReference>
<proteinExistence type="predicted"/>
<dbReference type="PANTHER" id="PTHR28156">
    <property type="entry name" value="FAS1 DOMAIN-CONTAINING PROTEIN YDR262W"/>
    <property type="match status" value="1"/>
</dbReference>
<dbReference type="InterPro" id="IPR036378">
    <property type="entry name" value="FAS1_dom_sf"/>
</dbReference>
<dbReference type="RefSeq" id="XP_046063640.1">
    <property type="nucleotide sequence ID" value="XM_046202267.1"/>
</dbReference>
<dbReference type="EMBL" id="JAEUBE010000137">
    <property type="protein sequence ID" value="KAH3669377.1"/>
    <property type="molecule type" value="Genomic_DNA"/>
</dbReference>
<dbReference type="Proteomes" id="UP000769157">
    <property type="component" value="Unassembled WGS sequence"/>
</dbReference>
<dbReference type="SUPFAM" id="SSF82153">
    <property type="entry name" value="FAS1 domain"/>
    <property type="match status" value="1"/>
</dbReference>
<protein>
    <recommendedName>
        <fullName evidence="2">FAS1 domain-containing protein</fullName>
    </recommendedName>
</protein>
<dbReference type="OrthoDB" id="5551751at2759"/>
<reference evidence="3" key="2">
    <citation type="submission" date="2021-01" db="EMBL/GenBank/DDBJ databases">
        <authorList>
            <person name="Schikora-Tamarit M.A."/>
        </authorList>
    </citation>
    <scope>NUCLEOTIDE SEQUENCE</scope>
    <source>
        <strain evidence="3">CBS6075</strain>
    </source>
</reference>
<sequence>MRLNYIAFGLFLGAGMAKNVFKGLTINDVKSFEKELVLNKRDAKNVVSLEFSEASLGSLKKHKRDGKNVYDLKFSLDDDSLLDKRDGKNVVHLDTFLGKRDAKNVQHYSVVVDEDVLASKLVKRDGQNVFELQVPLSEFDNEFEYTLMPEVKKENLATALTQIQDISIFSSYIRDMVDLYKKCDNDDDYNINSQDGNMLLIFAPTDEAVVQLTQKPWEFPRSVSQDEDADANIRDFVESHIVQGSNIADFSKEEVVLSSLNGNKIHLRNGHKGFELSLDDVDEWLAIQRIEIMANGALLVIDKTLSWPQRS</sequence>
<keyword evidence="4" id="KW-1185">Reference proteome</keyword>
<dbReference type="Gene3D" id="2.30.180.10">
    <property type="entry name" value="FAS1 domain"/>
    <property type="match status" value="1"/>
</dbReference>
<dbReference type="PROSITE" id="PS50213">
    <property type="entry name" value="FAS1"/>
    <property type="match status" value="1"/>
</dbReference>
<evidence type="ECO:0000313" key="4">
    <source>
        <dbReference type="Proteomes" id="UP000769157"/>
    </source>
</evidence>
<evidence type="ECO:0000256" key="1">
    <source>
        <dbReference type="ARBA" id="ARBA00022729"/>
    </source>
</evidence>
<reference evidence="3" key="1">
    <citation type="journal article" date="2021" name="Open Biol.">
        <title>Shared evolutionary footprints suggest mitochondrial oxidative damage underlies multiple complex I losses in fungi.</title>
        <authorList>
            <person name="Schikora-Tamarit M.A."/>
            <person name="Marcet-Houben M."/>
            <person name="Nosek J."/>
            <person name="Gabaldon T."/>
        </authorList>
    </citation>
    <scope>NUCLEOTIDE SEQUENCE</scope>
    <source>
        <strain evidence="3">CBS6075</strain>
    </source>
</reference>
<gene>
    <name evidence="3" type="ORF">OGAPHI_001498</name>
</gene>
<comment type="caution">
    <text evidence="3">The sequence shown here is derived from an EMBL/GenBank/DDBJ whole genome shotgun (WGS) entry which is preliminary data.</text>
</comment>
<organism evidence="3 4">
    <name type="scientific">Ogataea philodendri</name>
    <dbReference type="NCBI Taxonomy" id="1378263"/>
    <lineage>
        <taxon>Eukaryota</taxon>
        <taxon>Fungi</taxon>
        <taxon>Dikarya</taxon>
        <taxon>Ascomycota</taxon>
        <taxon>Saccharomycotina</taxon>
        <taxon>Pichiomycetes</taxon>
        <taxon>Pichiales</taxon>
        <taxon>Pichiaceae</taxon>
        <taxon>Ogataea</taxon>
    </lineage>
</organism>
<name>A0A9P8PCB7_9ASCO</name>
<dbReference type="Pfam" id="PF02469">
    <property type="entry name" value="Fasciclin"/>
    <property type="match status" value="1"/>
</dbReference>
<accession>A0A9P8PCB7</accession>